<keyword evidence="3" id="KW-1185">Reference proteome</keyword>
<protein>
    <recommendedName>
        <fullName evidence="1">CCHC-type domain-containing protein</fullName>
    </recommendedName>
</protein>
<dbReference type="EMBL" id="NMUH01000758">
    <property type="protein sequence ID" value="MQL84396.1"/>
    <property type="molecule type" value="Genomic_DNA"/>
</dbReference>
<dbReference type="GO" id="GO:0003676">
    <property type="term" value="F:nucleic acid binding"/>
    <property type="evidence" value="ECO:0007669"/>
    <property type="project" value="InterPro"/>
</dbReference>
<dbReference type="AlphaFoldDB" id="A0A843UQ09"/>
<feature type="domain" description="CCHC-type" evidence="1">
    <location>
        <begin position="284"/>
        <end position="298"/>
    </location>
</feature>
<organism evidence="2 3">
    <name type="scientific">Colocasia esculenta</name>
    <name type="common">Wild taro</name>
    <name type="synonym">Arum esculentum</name>
    <dbReference type="NCBI Taxonomy" id="4460"/>
    <lineage>
        <taxon>Eukaryota</taxon>
        <taxon>Viridiplantae</taxon>
        <taxon>Streptophyta</taxon>
        <taxon>Embryophyta</taxon>
        <taxon>Tracheophyta</taxon>
        <taxon>Spermatophyta</taxon>
        <taxon>Magnoliopsida</taxon>
        <taxon>Liliopsida</taxon>
        <taxon>Araceae</taxon>
        <taxon>Aroideae</taxon>
        <taxon>Colocasieae</taxon>
        <taxon>Colocasia</taxon>
    </lineage>
</organism>
<evidence type="ECO:0000259" key="1">
    <source>
        <dbReference type="SMART" id="SM00343"/>
    </source>
</evidence>
<gene>
    <name evidence="2" type="ORF">Taro_016891</name>
</gene>
<dbReference type="InterPro" id="IPR001878">
    <property type="entry name" value="Znf_CCHC"/>
</dbReference>
<dbReference type="SMART" id="SM00343">
    <property type="entry name" value="ZnF_C2HC"/>
    <property type="match status" value="5"/>
</dbReference>
<evidence type="ECO:0000313" key="2">
    <source>
        <dbReference type="EMBL" id="MQL84396.1"/>
    </source>
</evidence>
<feature type="domain" description="CCHC-type" evidence="1">
    <location>
        <begin position="512"/>
        <end position="528"/>
    </location>
</feature>
<name>A0A843UQ09_COLES</name>
<feature type="domain" description="CCHC-type" evidence="1">
    <location>
        <begin position="101"/>
        <end position="115"/>
    </location>
</feature>
<feature type="domain" description="CCHC-type" evidence="1">
    <location>
        <begin position="302"/>
        <end position="318"/>
    </location>
</feature>
<proteinExistence type="predicted"/>
<sequence length="663" mass="75946">MDGLRPMFIEKLGPHNIQTYTEMVQRAQLVEDTMAKVEGVRGKDISKLTFIKRGAVNTIGTFLNNNHNNNYNNNKRPTIGKDYGTQKRIEVEETTMVEYFKCCDKPGHQADKCWKKAGACLRCRSQEHRIPNYPMLRDQVGRNQGVVKRQRHVNAITPVELPEGVYAPHLVGTERLKANRFMDGLRPMFIEKLGPHKIQSYTEMVQRAQLVEDTMAKVEGMRGKDISKPTFIKRGAVNTIGTFLNNNHNNNNNYNNNKRPTIGKDYGTQKRIEVEETTMVEYFKCCDKPGHQANKCWKKAGACLRCRSQEHRIPNCPMLRDQVGRNQGVVKRQRRVNAITPVELPEGGDYEIQEEGHVEDGNVSEWNLITLSLNLYAPHLVGTERLKANRFMDGLRPMFIEKLGPHKIQSYTEMVQRVQLVEDTMAKVEGMRGKDISKPTFIKRGAVNTIGTFLNNNHNNNKNYNNNKRPTIGKDYGTQKRIEVEETTMVEYCKCCDKLRHQADKCWKKAGACLRCGSQKHCIPNCPMLRDQVGRNQGVVKRQERVNAITPVELPEGGDYEIQEEEQVEHLSELKKKLTKEKFTFKKAKAMLATWSDEDEDEDAQATSGDEVIQCLMARSDDSNEIHKRKTLKVNPLKQALLKNNLHKINFHKSKINLALQQS</sequence>
<accession>A0A843UQ09</accession>
<dbReference type="GO" id="GO:0008270">
    <property type="term" value="F:zinc ion binding"/>
    <property type="evidence" value="ECO:0007669"/>
    <property type="project" value="InterPro"/>
</dbReference>
<dbReference type="Proteomes" id="UP000652761">
    <property type="component" value="Unassembled WGS sequence"/>
</dbReference>
<comment type="caution">
    <text evidence="2">The sequence shown here is derived from an EMBL/GenBank/DDBJ whole genome shotgun (WGS) entry which is preliminary data.</text>
</comment>
<dbReference type="PANTHER" id="PTHR34482">
    <property type="entry name" value="DNA DAMAGE-INDUCIBLE PROTEIN 1-LIKE"/>
    <property type="match status" value="1"/>
</dbReference>
<dbReference type="PANTHER" id="PTHR34482:SF49">
    <property type="entry name" value="RETROTRANSPOSON GAG DOMAIN-CONTAINING PROTEIN"/>
    <property type="match status" value="1"/>
</dbReference>
<feature type="domain" description="CCHC-type" evidence="1">
    <location>
        <begin position="492"/>
        <end position="508"/>
    </location>
</feature>
<reference evidence="2" key="1">
    <citation type="submission" date="2017-07" db="EMBL/GenBank/DDBJ databases">
        <title>Taro Niue Genome Assembly and Annotation.</title>
        <authorList>
            <person name="Atibalentja N."/>
            <person name="Keating K."/>
            <person name="Fields C.J."/>
        </authorList>
    </citation>
    <scope>NUCLEOTIDE SEQUENCE</scope>
    <source>
        <strain evidence="2">Niue_2</strain>
        <tissue evidence="2">Leaf</tissue>
    </source>
</reference>
<evidence type="ECO:0000313" key="3">
    <source>
        <dbReference type="Proteomes" id="UP000652761"/>
    </source>
</evidence>